<dbReference type="AlphaFoldDB" id="A0A367UHL5"/>
<feature type="region of interest" description="Disordered" evidence="1">
    <location>
        <begin position="223"/>
        <end position="242"/>
    </location>
</feature>
<protein>
    <submittedName>
        <fullName evidence="2">Uncharacterized protein</fullName>
    </submittedName>
</protein>
<sequence>MSKNMFASISAVVERTQIGGIGILASEDQNTWEPDEICRFFQDIIDGVPLNVVVMWEVSDQENQSNVKCVEPYGFPRHATKSYVVIHGREEIGALSWAASVVDGDFKTDLQRISSIWNNDRCFVVDLSTPRHEVHYVTKAETESRATLIPFGNLLTLSSFTKLLHMQDELGTVKNLEPDEQRRLGLLADRVRNTQIPLVTRSHLKYTEALKLSRRMSAKTYTEFSRNQSSVTEGETPSSLRP</sequence>
<dbReference type="RefSeq" id="WP_114120405.1">
    <property type="nucleotide sequence ID" value="NZ_JPWA01000001.1"/>
</dbReference>
<proteinExistence type="predicted"/>
<gene>
    <name evidence="2" type="ORF">TH5_01765</name>
</gene>
<evidence type="ECO:0000313" key="2">
    <source>
        <dbReference type="EMBL" id="RCK07796.1"/>
    </source>
</evidence>
<dbReference type="Proteomes" id="UP000252419">
    <property type="component" value="Unassembled WGS sequence"/>
</dbReference>
<organism evidence="2 3">
    <name type="scientific">Thalassospira xianhensis MCCC 1A02616</name>
    <dbReference type="NCBI Taxonomy" id="1177929"/>
    <lineage>
        <taxon>Bacteria</taxon>
        <taxon>Pseudomonadati</taxon>
        <taxon>Pseudomonadota</taxon>
        <taxon>Alphaproteobacteria</taxon>
        <taxon>Rhodospirillales</taxon>
        <taxon>Thalassospiraceae</taxon>
        <taxon>Thalassospira</taxon>
    </lineage>
</organism>
<name>A0A367UHL5_9PROT</name>
<keyword evidence="3" id="KW-1185">Reference proteome</keyword>
<dbReference type="EMBL" id="JPWA01000001">
    <property type="protein sequence ID" value="RCK07796.1"/>
    <property type="molecule type" value="Genomic_DNA"/>
</dbReference>
<accession>A0A367UHL5</accession>
<comment type="caution">
    <text evidence="2">The sequence shown here is derived from an EMBL/GenBank/DDBJ whole genome shotgun (WGS) entry which is preliminary data.</text>
</comment>
<evidence type="ECO:0000313" key="3">
    <source>
        <dbReference type="Proteomes" id="UP000252419"/>
    </source>
</evidence>
<reference evidence="2 3" key="1">
    <citation type="submission" date="2014-07" db="EMBL/GenBank/DDBJ databases">
        <title>Draft genome sequence of Thalassospira xianhensis P-4 (MCCC 1A02616).</title>
        <authorList>
            <person name="Lai Q."/>
            <person name="Shao Z."/>
        </authorList>
    </citation>
    <scope>NUCLEOTIDE SEQUENCE [LARGE SCALE GENOMIC DNA]</scope>
    <source>
        <strain evidence="2 3">MCCC 1A02616</strain>
    </source>
</reference>
<evidence type="ECO:0000256" key="1">
    <source>
        <dbReference type="SAM" id="MobiDB-lite"/>
    </source>
</evidence>